<comment type="caution">
    <text evidence="1">The sequence shown here is derived from an EMBL/GenBank/DDBJ whole genome shotgun (WGS) entry which is preliminary data.</text>
</comment>
<dbReference type="RefSeq" id="WP_111403496.1">
    <property type="nucleotide sequence ID" value="NZ_QEPN01000006.1"/>
</dbReference>
<dbReference type="EMBL" id="QEPN01000006">
    <property type="protein sequence ID" value="RDE70931.1"/>
    <property type="molecule type" value="Genomic_DNA"/>
</dbReference>
<dbReference type="InterPro" id="IPR021300">
    <property type="entry name" value="Integr_conj_element_PFL4695"/>
</dbReference>
<name>A0A369YE79_9PAST</name>
<dbReference type="AlphaFoldDB" id="A0A369YE79"/>
<gene>
    <name evidence="1" type="ORF">DPV93_07950</name>
</gene>
<evidence type="ECO:0000313" key="1">
    <source>
        <dbReference type="EMBL" id="RDE70931.1"/>
    </source>
</evidence>
<protein>
    <submittedName>
        <fullName evidence="1">Integrating conjugative element protein</fullName>
    </submittedName>
</protein>
<accession>A0A369YE79</accession>
<evidence type="ECO:0000313" key="2">
    <source>
        <dbReference type="Proteomes" id="UP000253872"/>
    </source>
</evidence>
<dbReference type="Proteomes" id="UP000253872">
    <property type="component" value="Unassembled WGS sequence"/>
</dbReference>
<reference evidence="1 2" key="1">
    <citation type="submission" date="2018-05" db="EMBL/GenBank/DDBJ databases">
        <title>Draft Genome Sequences for a Diverse set of 7 Haemophilus Species.</title>
        <authorList>
            <person name="Nichols M."/>
            <person name="Topaz N."/>
            <person name="Wang X."/>
            <person name="Wang X."/>
            <person name="Boxrud D."/>
        </authorList>
    </citation>
    <scope>NUCLEOTIDE SEQUENCE [LARGE SCALE GENOMIC DNA]</scope>
    <source>
        <strain evidence="1 2">C2002001239</strain>
    </source>
</reference>
<sequence>MKYETNHLVKIWLGLAMFGFSLQSYAGLKVIGDFGGESAMRYYEALQPDESMTEAYPNAVPTTLTEADILPVVSHRLTVGKVFPARMDLLGMQPIFLIGADNTSVLWLQQNAQRLVEMNAIGLVVNVKTIEELTTLREVVPSLTLIPTPGDDLAQRLGLSHYPVLLSAIGISQ</sequence>
<dbReference type="Pfam" id="PF11072">
    <property type="entry name" value="DUF2859"/>
    <property type="match status" value="1"/>
</dbReference>
<dbReference type="NCBIfam" id="TIGR03765">
    <property type="entry name" value="ICE_PFL_4695"/>
    <property type="match status" value="1"/>
</dbReference>
<organism evidence="1 2">
    <name type="scientific">Haemophilus sputorum</name>
    <dbReference type="NCBI Taxonomy" id="1078480"/>
    <lineage>
        <taxon>Bacteria</taxon>
        <taxon>Pseudomonadati</taxon>
        <taxon>Pseudomonadota</taxon>
        <taxon>Gammaproteobacteria</taxon>
        <taxon>Pasteurellales</taxon>
        <taxon>Pasteurellaceae</taxon>
        <taxon>Haemophilus</taxon>
    </lineage>
</organism>
<proteinExistence type="predicted"/>